<evidence type="ECO:0008006" key="3">
    <source>
        <dbReference type="Google" id="ProtNLM"/>
    </source>
</evidence>
<dbReference type="RefSeq" id="WP_116178675.1">
    <property type="nucleotide sequence ID" value="NZ_CP144375.1"/>
</dbReference>
<accession>A0A3E0H930</accession>
<dbReference type="EMBL" id="QUNO01000013">
    <property type="protein sequence ID" value="REH39346.1"/>
    <property type="molecule type" value="Genomic_DNA"/>
</dbReference>
<dbReference type="Proteomes" id="UP000256269">
    <property type="component" value="Unassembled WGS sequence"/>
</dbReference>
<dbReference type="OrthoDB" id="3676130at2"/>
<keyword evidence="2" id="KW-1185">Reference proteome</keyword>
<reference evidence="1 2" key="1">
    <citation type="submission" date="2018-08" db="EMBL/GenBank/DDBJ databases">
        <title>Genomic Encyclopedia of Archaeal and Bacterial Type Strains, Phase II (KMG-II): from individual species to whole genera.</title>
        <authorList>
            <person name="Goeker M."/>
        </authorList>
    </citation>
    <scope>NUCLEOTIDE SEQUENCE [LARGE SCALE GENOMIC DNA]</scope>
    <source>
        <strain evidence="1 2">DSM 45791</strain>
    </source>
</reference>
<evidence type="ECO:0000313" key="1">
    <source>
        <dbReference type="EMBL" id="REH39346.1"/>
    </source>
</evidence>
<protein>
    <recommendedName>
        <fullName evidence="3">Cellulase (Glycosyl hydrolase family 5)</fullName>
    </recommendedName>
</protein>
<dbReference type="SUPFAM" id="SSF51445">
    <property type="entry name" value="(Trans)glycosidases"/>
    <property type="match status" value="1"/>
</dbReference>
<dbReference type="AlphaFoldDB" id="A0A3E0H930"/>
<comment type="caution">
    <text evidence="1">The sequence shown here is derived from an EMBL/GenBank/DDBJ whole genome shotgun (WGS) entry which is preliminary data.</text>
</comment>
<name>A0A3E0H930_9PSEU</name>
<organism evidence="1 2">
    <name type="scientific">Kutzneria buriramensis</name>
    <dbReference type="NCBI Taxonomy" id="1045776"/>
    <lineage>
        <taxon>Bacteria</taxon>
        <taxon>Bacillati</taxon>
        <taxon>Actinomycetota</taxon>
        <taxon>Actinomycetes</taxon>
        <taxon>Pseudonocardiales</taxon>
        <taxon>Pseudonocardiaceae</taxon>
        <taxon>Kutzneria</taxon>
    </lineage>
</organism>
<gene>
    <name evidence="1" type="ORF">BCF44_113201</name>
</gene>
<dbReference type="InterPro" id="IPR017853">
    <property type="entry name" value="GH"/>
</dbReference>
<sequence length="325" mass="35419">MTVRIPLALATVVALLLLVQSDALPALLGKPLAAGGSNYDFYSLDGCDREQYGVIGSFSKGRSTIESQLAAMYANGQRRLRIGIFHQHAPDSGATMDSSTGDLSPANRSQLSGLLAAVKAAGFVEIEVAFFPIGSDDPHGWDDWQESSYEEDWSVIQNLRPLIAAAGIPYRIDLLNEGIPTPSEPVLLRYSHTLWAAYTQAFGATDSVGFSMTVPLADRVPQLPAVYGPHPPAVFDVHLYSSLWHGDEYQQFLDADAAMTQLGYHQPWIIGETWFDDPDAATGIDLAIARTARPVRYLTQWPLTRAATCPDVDVPAPIAFQHYKS</sequence>
<proteinExistence type="predicted"/>
<evidence type="ECO:0000313" key="2">
    <source>
        <dbReference type="Proteomes" id="UP000256269"/>
    </source>
</evidence>